<gene>
    <name evidence="3" type="ORF">GCM10011579_083430</name>
</gene>
<feature type="domain" description="Aminoglycoside phosphotransferase" evidence="2">
    <location>
        <begin position="52"/>
        <end position="274"/>
    </location>
</feature>
<dbReference type="Proteomes" id="UP000600365">
    <property type="component" value="Unassembled WGS sequence"/>
</dbReference>
<evidence type="ECO:0000259" key="2">
    <source>
        <dbReference type="Pfam" id="PF01636"/>
    </source>
</evidence>
<dbReference type="PANTHER" id="PTHR21310:SF42">
    <property type="entry name" value="BIFUNCTIONAL AAC_APH"/>
    <property type="match status" value="1"/>
</dbReference>
<dbReference type="InterPro" id="IPR051678">
    <property type="entry name" value="AGP_Transferase"/>
</dbReference>
<dbReference type="SUPFAM" id="SSF56112">
    <property type="entry name" value="Protein kinase-like (PK-like)"/>
    <property type="match status" value="1"/>
</dbReference>
<dbReference type="CDD" id="cd05155">
    <property type="entry name" value="APH_ChoK_like_1"/>
    <property type="match status" value="1"/>
</dbReference>
<sequence>MAKVDLSHRKQAPMPSGPMHAHEARIDDALVRRLLAAQFPNWADLPLKRVESSGTVNAIYRLGADLAVRLPRIPEGAGDVDKEWEWLPRLAPLLPFAIPEILAVGAPGEGYPWPWAVLRWLDGELPVSGRLTDAGALAADLGGFVRALQQVDLPGGPPAYRGGPLASVDDATRSAIAELHGTIDTTAATAAWEAALRAPLWTGPPAWVHSDLMPMNLLTRQGCLTAVLDFGTVGTGDPACDLIAAWNLLPAEVRPTFRHAVGTDDATWARGRGWALSMALLQLPYYRTTNPAIAANAEHVIREVLGDLD</sequence>
<dbReference type="Gene3D" id="3.30.200.20">
    <property type="entry name" value="Phosphorylase Kinase, domain 1"/>
    <property type="match status" value="1"/>
</dbReference>
<reference evidence="3 4" key="1">
    <citation type="journal article" date="2014" name="Int. J. Syst. Evol. Microbiol.">
        <title>Complete genome sequence of Corynebacterium casei LMG S-19264T (=DSM 44701T), isolated from a smear-ripened cheese.</title>
        <authorList>
            <consortium name="US DOE Joint Genome Institute (JGI-PGF)"/>
            <person name="Walter F."/>
            <person name="Albersmeier A."/>
            <person name="Kalinowski J."/>
            <person name="Ruckert C."/>
        </authorList>
    </citation>
    <scope>NUCLEOTIDE SEQUENCE [LARGE SCALE GENOMIC DNA]</scope>
    <source>
        <strain evidence="3 4">CGMCC 4.7111</strain>
    </source>
</reference>
<dbReference type="Gene3D" id="3.90.1200.10">
    <property type="match status" value="1"/>
</dbReference>
<keyword evidence="4" id="KW-1185">Reference proteome</keyword>
<organism evidence="3 4">
    <name type="scientific">Streptomyces albiflavescens</name>
    <dbReference type="NCBI Taxonomy" id="1623582"/>
    <lineage>
        <taxon>Bacteria</taxon>
        <taxon>Bacillati</taxon>
        <taxon>Actinomycetota</taxon>
        <taxon>Actinomycetes</taxon>
        <taxon>Kitasatosporales</taxon>
        <taxon>Streptomycetaceae</taxon>
        <taxon>Streptomyces</taxon>
    </lineage>
</organism>
<evidence type="ECO:0000256" key="1">
    <source>
        <dbReference type="SAM" id="MobiDB-lite"/>
    </source>
</evidence>
<proteinExistence type="predicted"/>
<dbReference type="InterPro" id="IPR011009">
    <property type="entry name" value="Kinase-like_dom_sf"/>
</dbReference>
<evidence type="ECO:0000313" key="4">
    <source>
        <dbReference type="Proteomes" id="UP000600365"/>
    </source>
</evidence>
<dbReference type="EMBL" id="BMMM01000022">
    <property type="protein sequence ID" value="GGN89055.1"/>
    <property type="molecule type" value="Genomic_DNA"/>
</dbReference>
<dbReference type="AlphaFoldDB" id="A0A917YCG3"/>
<comment type="caution">
    <text evidence="3">The sequence shown here is derived from an EMBL/GenBank/DDBJ whole genome shotgun (WGS) entry which is preliminary data.</text>
</comment>
<name>A0A917YCG3_9ACTN</name>
<dbReference type="PANTHER" id="PTHR21310">
    <property type="entry name" value="AMINOGLYCOSIDE PHOSPHOTRANSFERASE-RELATED-RELATED"/>
    <property type="match status" value="1"/>
</dbReference>
<accession>A0A917YCG3</accession>
<evidence type="ECO:0000313" key="3">
    <source>
        <dbReference type="EMBL" id="GGN89055.1"/>
    </source>
</evidence>
<dbReference type="Pfam" id="PF01636">
    <property type="entry name" value="APH"/>
    <property type="match status" value="1"/>
</dbReference>
<feature type="region of interest" description="Disordered" evidence="1">
    <location>
        <begin position="1"/>
        <end position="21"/>
    </location>
</feature>
<dbReference type="InterPro" id="IPR002575">
    <property type="entry name" value="Aminoglycoside_PTrfase"/>
</dbReference>
<protein>
    <submittedName>
        <fullName evidence="3">Phosphotransferase</fullName>
    </submittedName>
</protein>